<dbReference type="EMBL" id="LT630003">
    <property type="protein sequence ID" value="SET90712.1"/>
    <property type="molecule type" value="Genomic_DNA"/>
</dbReference>
<keyword evidence="3" id="KW-1185">Reference proteome</keyword>
<protein>
    <submittedName>
        <fullName evidence="2">Stage III sporulation protein AD</fullName>
    </submittedName>
</protein>
<dbReference type="NCBIfam" id="TIGR02849">
    <property type="entry name" value="spore_III_AD"/>
    <property type="match status" value="1"/>
</dbReference>
<evidence type="ECO:0000256" key="1">
    <source>
        <dbReference type="SAM" id="Phobius"/>
    </source>
</evidence>
<proteinExistence type="predicted"/>
<keyword evidence="1" id="KW-1133">Transmembrane helix</keyword>
<dbReference type="Proteomes" id="UP000198970">
    <property type="component" value="Chromosome I"/>
</dbReference>
<reference evidence="2 3" key="1">
    <citation type="submission" date="2016-10" db="EMBL/GenBank/DDBJ databases">
        <authorList>
            <person name="Varghese N."/>
            <person name="Submissions S."/>
        </authorList>
    </citation>
    <scope>NUCLEOTIDE SEQUENCE [LARGE SCALE GENOMIC DNA]</scope>
    <source>
        <strain evidence="2 3">ATCC 19403</strain>
    </source>
</reference>
<accession>A0ABY1CC41</accession>
<keyword evidence="1" id="KW-0812">Transmembrane</keyword>
<dbReference type="InterPro" id="IPR025664">
    <property type="entry name" value="Spore_III_AC/AD"/>
</dbReference>
<feature type="transmembrane region" description="Helical" evidence="1">
    <location>
        <begin position="66"/>
        <end position="87"/>
    </location>
</feature>
<evidence type="ECO:0000313" key="3">
    <source>
        <dbReference type="Proteomes" id="UP000198970"/>
    </source>
</evidence>
<keyword evidence="1" id="KW-0472">Membrane</keyword>
<gene>
    <name evidence="2" type="ORF">SAMN02745906_2899</name>
</gene>
<sequence length="128" mass="13751">MTVVTIAITGIVAVLLAVSLKGMKGEYGTYLVMAAGFFIFFYGMGKLTTILDTMKEIQTYIKINSVYLTTLVKMIGITYIAEFAAGICKDAGYGAVGTQIEIFGKLSVLAVSMPILLALIETLQVFLS</sequence>
<dbReference type="Pfam" id="PF06686">
    <property type="entry name" value="SpoIIIAC"/>
    <property type="match status" value="2"/>
</dbReference>
<evidence type="ECO:0000313" key="2">
    <source>
        <dbReference type="EMBL" id="SET90712.1"/>
    </source>
</evidence>
<dbReference type="InterPro" id="IPR014211">
    <property type="entry name" value="Spore_III_AD"/>
</dbReference>
<name>A0ABY1CC41_9FIRM</name>
<organism evidence="2 3">
    <name type="scientific">Lacrimispora sphenoides JCM 1415</name>
    <dbReference type="NCBI Taxonomy" id="1297793"/>
    <lineage>
        <taxon>Bacteria</taxon>
        <taxon>Bacillati</taxon>
        <taxon>Bacillota</taxon>
        <taxon>Clostridia</taxon>
        <taxon>Lachnospirales</taxon>
        <taxon>Lachnospiraceae</taxon>
        <taxon>Lacrimispora</taxon>
    </lineage>
</organism>
<feature type="transmembrane region" description="Helical" evidence="1">
    <location>
        <begin position="27"/>
        <end position="45"/>
    </location>
</feature>
<feature type="transmembrane region" description="Helical" evidence="1">
    <location>
        <begin position="107"/>
        <end position="127"/>
    </location>
</feature>
<dbReference type="RefSeq" id="WP_092244014.1">
    <property type="nucleotide sequence ID" value="NZ_LT630003.1"/>
</dbReference>